<dbReference type="Pfam" id="PF25019">
    <property type="entry name" value="LRR_R13L1-DRL21"/>
    <property type="match status" value="1"/>
</dbReference>
<dbReference type="InterPro" id="IPR041118">
    <property type="entry name" value="Rx_N"/>
</dbReference>
<keyword evidence="2 9" id="KW-0812">Transmembrane</keyword>
<protein>
    <recommendedName>
        <fullName evidence="14">Rx N-terminal domain-containing protein</fullName>
    </recommendedName>
</protein>
<feature type="transmembrane region" description="Helical" evidence="9">
    <location>
        <begin position="157"/>
        <end position="184"/>
    </location>
</feature>
<feature type="domain" description="Disease resistance N-terminal" evidence="10">
    <location>
        <begin position="183"/>
        <end position="266"/>
    </location>
</feature>
<dbReference type="CDD" id="cd14798">
    <property type="entry name" value="RX-CC_like"/>
    <property type="match status" value="1"/>
</dbReference>
<keyword evidence="4" id="KW-0547">Nucleotide-binding</keyword>
<evidence type="ECO:0000256" key="8">
    <source>
        <dbReference type="SAM" id="MobiDB-lite"/>
    </source>
</evidence>
<dbReference type="PRINTS" id="PR02001">
    <property type="entry name" value="GCR1CAMPR"/>
</dbReference>
<comment type="caution">
    <text evidence="12">The sequence shown here is derived from an EMBL/GenBank/DDBJ whole genome shotgun (WGS) entry which is preliminary data.</text>
</comment>
<proteinExistence type="predicted"/>
<dbReference type="EMBL" id="JADFTS010000003">
    <property type="protein sequence ID" value="KAF9615776.1"/>
    <property type="molecule type" value="Genomic_DNA"/>
</dbReference>
<dbReference type="GO" id="GO:0016020">
    <property type="term" value="C:membrane"/>
    <property type="evidence" value="ECO:0007669"/>
    <property type="project" value="UniProtKB-SubCell"/>
</dbReference>
<evidence type="ECO:0000259" key="10">
    <source>
        <dbReference type="Pfam" id="PF18052"/>
    </source>
</evidence>
<feature type="domain" description="R13L1/DRL21-like LRR repeat region" evidence="11">
    <location>
        <begin position="474"/>
        <end position="580"/>
    </location>
</feature>
<accession>A0A835M9M3</accession>
<evidence type="ECO:0000259" key="11">
    <source>
        <dbReference type="Pfam" id="PF25019"/>
    </source>
</evidence>
<dbReference type="GO" id="GO:0000166">
    <property type="term" value="F:nucleotide binding"/>
    <property type="evidence" value="ECO:0007669"/>
    <property type="project" value="UniProtKB-KW"/>
</dbReference>
<gene>
    <name evidence="12" type="ORF">IFM89_026377</name>
</gene>
<dbReference type="PANTHER" id="PTHR47186:SF3">
    <property type="entry name" value="OS09G0267800 PROTEIN"/>
    <property type="match status" value="1"/>
</dbReference>
<dbReference type="InterPro" id="IPR022343">
    <property type="entry name" value="GCR1-cAMP_receptor"/>
</dbReference>
<name>A0A835M9M3_9MAGN</name>
<feature type="transmembrane region" description="Helical" evidence="9">
    <location>
        <begin position="121"/>
        <end position="145"/>
    </location>
</feature>
<evidence type="ECO:0000256" key="6">
    <source>
        <dbReference type="ARBA" id="ARBA00022989"/>
    </source>
</evidence>
<comment type="subcellular location">
    <subcellularLocation>
        <location evidence="1">Membrane</location>
        <topology evidence="1">Multi-pass membrane protein</topology>
    </subcellularLocation>
</comment>
<evidence type="ECO:0000313" key="12">
    <source>
        <dbReference type="EMBL" id="KAF9615776.1"/>
    </source>
</evidence>
<evidence type="ECO:0008006" key="14">
    <source>
        <dbReference type="Google" id="ProtNLM"/>
    </source>
</evidence>
<dbReference type="InterPro" id="IPR056789">
    <property type="entry name" value="LRR_R13L1-DRL21"/>
</dbReference>
<evidence type="ECO:0000256" key="1">
    <source>
        <dbReference type="ARBA" id="ARBA00004141"/>
    </source>
</evidence>
<evidence type="ECO:0000256" key="2">
    <source>
        <dbReference type="ARBA" id="ARBA00022692"/>
    </source>
</evidence>
<evidence type="ECO:0000256" key="7">
    <source>
        <dbReference type="ARBA" id="ARBA00023136"/>
    </source>
</evidence>
<organism evidence="12 13">
    <name type="scientific">Coptis chinensis</name>
    <dbReference type="NCBI Taxonomy" id="261450"/>
    <lineage>
        <taxon>Eukaryota</taxon>
        <taxon>Viridiplantae</taxon>
        <taxon>Streptophyta</taxon>
        <taxon>Embryophyta</taxon>
        <taxon>Tracheophyta</taxon>
        <taxon>Spermatophyta</taxon>
        <taxon>Magnoliopsida</taxon>
        <taxon>Ranunculales</taxon>
        <taxon>Ranunculaceae</taxon>
        <taxon>Coptidoideae</taxon>
        <taxon>Coptis</taxon>
    </lineage>
</organism>
<sequence length="917" mass="103660">MSNTMPQMSRQIDGGGHVRPIALSIITLFDNLQVFQRAKSLSSCKGSYSCPQNVAQCNCYIVLEDVPRNASNFDVTVLFLSSYKPIHALNRWGYYPLILIGSWAFGTINRIHDFIDPGHKIFWLSFLDVGMAALMGLFNSIAYGLNSSVRQAIHERLDLLALAFGNRASSLLVVFLITMAHAVISDVLEQLRSLLQTDQVNLLAGVRKESEKLNDTLVLIQGVLEDAEEKEVKNGAVKAWLEQLTRISYDADDVLDDWKAEIFNSQIQLLDDDNAPVSKKAPRRTNNRGIGTSGGLNRGSTKEKRKAPVLRFTMRDINERLDWIVQKKVLLELTERQSREEPRAVTSSLVDASEIYGRVDDTYSITLKLNGCDYLWKLPEGIGKLRNLRHLELKATSRLSYFPRGLGRLSCLRTLRRVRLDRDGGKGCQIGELKLLDHIQGKLRIEGLGQVADSIEAVLKKKEKLRSLDLRFSEERQAVLKKKEKLRSLDLRFSEERQDGAAGEENRKKIESVLDGLQPHTNLAVLAIEGYKGNKFPSWMMSSINSALPNLVKLKLRNCNQCSKLPALGRLQNLEDLELWGLGSVKRIGCEFYGLGSTYGTTTGGEYSVQSVVVFPKLHTLQIGYMRELEEWHLPFRRGVEIFPKVRTLSVINLVKLQMLPPGLGKLKSLEDLYLRRVKFRGLKLFQIDDNVTLSAQEEGGESVAVFPVLEKLTLYYIPEWEEQGDEIKLPIRRDEEGGEGFIMPCLQVLSISDCPKLKVVPHYLFSPALRSLKISKCPQLMGRQPCLPHLLEKLELLGDTGILSKSIISGIGSPDHNDTTNKDNDYPNLHVFSICNSTQSSLPQGFNQLTAIQSLEFRYCEFLDFTPEDLKHLPMLQRLEISGCPILEELCRKRESWTTNSHIPKIKLHYEDFIPE</sequence>
<dbReference type="Proteomes" id="UP000631114">
    <property type="component" value="Unassembled WGS sequence"/>
</dbReference>
<feature type="transmembrane region" description="Helical" evidence="9">
    <location>
        <begin position="92"/>
        <end position="109"/>
    </location>
</feature>
<dbReference type="InterPro" id="IPR032675">
    <property type="entry name" value="LRR_dom_sf"/>
</dbReference>
<keyword evidence="13" id="KW-1185">Reference proteome</keyword>
<evidence type="ECO:0000256" key="9">
    <source>
        <dbReference type="SAM" id="Phobius"/>
    </source>
</evidence>
<keyword evidence="5" id="KW-0611">Plant defense</keyword>
<evidence type="ECO:0000256" key="5">
    <source>
        <dbReference type="ARBA" id="ARBA00022821"/>
    </source>
</evidence>
<feature type="region of interest" description="Disordered" evidence="8">
    <location>
        <begin position="276"/>
        <end position="301"/>
    </location>
</feature>
<keyword evidence="7 9" id="KW-0472">Membrane</keyword>
<evidence type="ECO:0000256" key="4">
    <source>
        <dbReference type="ARBA" id="ARBA00022741"/>
    </source>
</evidence>
<dbReference type="Pfam" id="PF18052">
    <property type="entry name" value="Rx_N"/>
    <property type="match status" value="1"/>
</dbReference>
<keyword evidence="3" id="KW-0677">Repeat</keyword>
<dbReference type="PANTHER" id="PTHR47186">
    <property type="entry name" value="LEUCINE-RICH REPEAT-CONTAINING PROTEIN 57"/>
    <property type="match status" value="1"/>
</dbReference>
<dbReference type="Gene3D" id="1.20.5.4130">
    <property type="match status" value="1"/>
</dbReference>
<dbReference type="GO" id="GO:0006952">
    <property type="term" value="P:defense response"/>
    <property type="evidence" value="ECO:0007669"/>
    <property type="project" value="UniProtKB-KW"/>
</dbReference>
<keyword evidence="6 9" id="KW-1133">Transmembrane helix</keyword>
<evidence type="ECO:0000313" key="13">
    <source>
        <dbReference type="Proteomes" id="UP000631114"/>
    </source>
</evidence>
<dbReference type="Gene3D" id="3.80.10.10">
    <property type="entry name" value="Ribonuclease Inhibitor"/>
    <property type="match status" value="3"/>
</dbReference>
<dbReference type="OrthoDB" id="100006at2759"/>
<dbReference type="InterPro" id="IPR038005">
    <property type="entry name" value="RX-like_CC"/>
</dbReference>
<dbReference type="AlphaFoldDB" id="A0A835M9M3"/>
<reference evidence="12 13" key="1">
    <citation type="submission" date="2020-10" db="EMBL/GenBank/DDBJ databases">
        <title>The Coptis chinensis genome and diversification of protoberbering-type alkaloids.</title>
        <authorList>
            <person name="Wang B."/>
            <person name="Shu S."/>
            <person name="Song C."/>
            <person name="Liu Y."/>
        </authorList>
    </citation>
    <scope>NUCLEOTIDE SEQUENCE [LARGE SCALE GENOMIC DNA]</scope>
    <source>
        <strain evidence="12">HL-2020</strain>
        <tissue evidence="12">Leaf</tissue>
    </source>
</reference>
<evidence type="ECO:0000256" key="3">
    <source>
        <dbReference type="ARBA" id="ARBA00022737"/>
    </source>
</evidence>
<dbReference type="SUPFAM" id="SSF52058">
    <property type="entry name" value="L domain-like"/>
    <property type="match status" value="1"/>
</dbReference>